<gene>
    <name evidence="1" type="ORF">BFN67_17655</name>
</gene>
<evidence type="ECO:0000313" key="2">
    <source>
        <dbReference type="Proteomes" id="UP000191905"/>
    </source>
</evidence>
<accession>A0A1V8RR21</accession>
<dbReference type="EMBL" id="MDET01000014">
    <property type="protein sequence ID" value="OQM75598.1"/>
    <property type="molecule type" value="Genomic_DNA"/>
</dbReference>
<name>A0A1V8RR21_9HYPH</name>
<reference evidence="1 2" key="1">
    <citation type="journal article" date="2016" name="Int. J. Syst. Evol. Microbiol.">
        <title>Pseudaminobacter manganicus sp. nov., isolated from sludge of a manganese mine.</title>
        <authorList>
            <person name="Li J."/>
            <person name="Huang J."/>
            <person name="Liao S."/>
            <person name="Wang G."/>
        </authorList>
    </citation>
    <scope>NUCLEOTIDE SEQUENCE [LARGE SCALE GENOMIC DNA]</scope>
    <source>
        <strain evidence="1 2">JH-7</strain>
    </source>
</reference>
<organism evidence="1 2">
    <name type="scientific">Manganibacter manganicus</name>
    <dbReference type="NCBI Taxonomy" id="1873176"/>
    <lineage>
        <taxon>Bacteria</taxon>
        <taxon>Pseudomonadati</taxon>
        <taxon>Pseudomonadota</taxon>
        <taxon>Alphaproteobacteria</taxon>
        <taxon>Hyphomicrobiales</taxon>
        <taxon>Phyllobacteriaceae</taxon>
        <taxon>Manganibacter</taxon>
    </lineage>
</organism>
<keyword evidence="2" id="KW-1185">Reference proteome</keyword>
<dbReference type="STRING" id="1873176.BFN67_17655"/>
<comment type="caution">
    <text evidence="1">The sequence shown here is derived from an EMBL/GenBank/DDBJ whole genome shotgun (WGS) entry which is preliminary data.</text>
</comment>
<sequence>MDQLETLTIPTETVEFNGKTFEVRGLGLAQITFIVRQHREVVADLYQQAINGKMTGSIEEIALSMIDDFVPLASLVIACGMDSPNSADKAAKLPLAVQAQFLEKIVSLTLMGEGGLEKLMEIVVRVMEGAARITHPKT</sequence>
<dbReference type="Proteomes" id="UP000191905">
    <property type="component" value="Unassembled WGS sequence"/>
</dbReference>
<dbReference type="InterPro" id="IPR057378">
    <property type="entry name" value="Pre_tape_measure"/>
</dbReference>
<protein>
    <submittedName>
        <fullName evidence="1">Uncharacterized protein</fullName>
    </submittedName>
</protein>
<dbReference type="AlphaFoldDB" id="A0A1V8RR21"/>
<evidence type="ECO:0000313" key="1">
    <source>
        <dbReference type="EMBL" id="OQM75598.1"/>
    </source>
</evidence>
<dbReference type="Pfam" id="PF23789">
    <property type="entry name" value="Pre_tape_measure"/>
    <property type="match status" value="1"/>
</dbReference>
<proteinExistence type="predicted"/>
<dbReference type="RefSeq" id="WP_139789139.1">
    <property type="nucleotide sequence ID" value="NZ_MDET01000014.1"/>
</dbReference>